<keyword evidence="2" id="KW-1185">Reference proteome</keyword>
<name>A0ABW0J3J8_9BURK</name>
<comment type="caution">
    <text evidence="1">The sequence shown here is derived from an EMBL/GenBank/DDBJ whole genome shotgun (WGS) entry which is preliminary data.</text>
</comment>
<sequence>MSKKIVSDADWIDARRQHEVEGVSLGKLSQLLECSKTLVAIKAKEQGWVKARPGGPAANGNGAKQFVIDTESAVQEEARAVHLHGPSSPASTSQPAVATTAAMSAPVTLPALPDKPVFANWAEEADWVEKQVAEQQNALMSRHALELKYMTAAINDGLKKIGKQGVGEAARAANALAQAMTRKHKLELDHLAEWTRIRLGVYRGDTGPRPCIIVVHQREGVAFGKLNDAASVDARVRDARLAIARKIVAEAGAAREQSVVPKGV</sequence>
<gene>
    <name evidence="1" type="ORF">ACFPTO_02125</name>
</gene>
<accession>A0ABW0J3J8</accession>
<protein>
    <submittedName>
        <fullName evidence="1">Uncharacterized protein</fullName>
    </submittedName>
</protein>
<dbReference type="Proteomes" id="UP001596103">
    <property type="component" value="Unassembled WGS sequence"/>
</dbReference>
<evidence type="ECO:0000313" key="2">
    <source>
        <dbReference type="Proteomes" id="UP001596103"/>
    </source>
</evidence>
<proteinExistence type="predicted"/>
<dbReference type="RefSeq" id="WP_377709139.1">
    <property type="nucleotide sequence ID" value="NZ_JBHSMP010000006.1"/>
</dbReference>
<evidence type="ECO:0000313" key="1">
    <source>
        <dbReference type="EMBL" id="MFC5427614.1"/>
    </source>
</evidence>
<reference evidence="2" key="1">
    <citation type="journal article" date="2019" name="Int. J. Syst. Evol. Microbiol.">
        <title>The Global Catalogue of Microorganisms (GCM) 10K type strain sequencing project: providing services to taxonomists for standard genome sequencing and annotation.</title>
        <authorList>
            <consortium name="The Broad Institute Genomics Platform"/>
            <consortium name="The Broad Institute Genome Sequencing Center for Infectious Disease"/>
            <person name="Wu L."/>
            <person name="Ma J."/>
        </authorList>
    </citation>
    <scope>NUCLEOTIDE SEQUENCE [LARGE SCALE GENOMIC DNA]</scope>
    <source>
        <strain evidence="2">CCUG 56042</strain>
    </source>
</reference>
<dbReference type="EMBL" id="JBHSMP010000006">
    <property type="protein sequence ID" value="MFC5427614.1"/>
    <property type="molecule type" value="Genomic_DNA"/>
</dbReference>
<organism evidence="1 2">
    <name type="scientific">Paraburkholderia denitrificans</name>
    <dbReference type="NCBI Taxonomy" id="694025"/>
    <lineage>
        <taxon>Bacteria</taxon>
        <taxon>Pseudomonadati</taxon>
        <taxon>Pseudomonadota</taxon>
        <taxon>Betaproteobacteria</taxon>
        <taxon>Burkholderiales</taxon>
        <taxon>Burkholderiaceae</taxon>
        <taxon>Paraburkholderia</taxon>
    </lineage>
</organism>